<dbReference type="RefSeq" id="WP_011697510.1">
    <property type="nucleotide sequence ID" value="NC_008554.1"/>
</dbReference>
<keyword evidence="4 5" id="KW-0472">Membrane</keyword>
<name>A0LFY5_SYNFM</name>
<feature type="transmembrane region" description="Helical" evidence="5">
    <location>
        <begin position="311"/>
        <end position="336"/>
    </location>
</feature>
<keyword evidence="5" id="KW-1003">Cell membrane</keyword>
<dbReference type="eggNOG" id="COG0730">
    <property type="taxonomic scope" value="Bacteria"/>
</dbReference>
<feature type="transmembrane region" description="Helical" evidence="5">
    <location>
        <begin position="106"/>
        <end position="128"/>
    </location>
</feature>
<evidence type="ECO:0000256" key="4">
    <source>
        <dbReference type="ARBA" id="ARBA00023136"/>
    </source>
</evidence>
<sequence>MFDFIIAGVQAPIFLLVLTGMTVGMVGGFIGVGGGYMVTPALIVFGFPGYMASGIDVTHIAGKSVVATIRHRQLGNIDWVLGLAMVGGTMMGVEMGVRLLNYTKSIGLSGIALLTGSVGIMVGLFLYTQIETHRAQKKIQELAKEGKTVGRELSTSNIPKFFQSISLFPIIRCHVARIVISMWVVVLVGIATGVLAGFFGVGGGFIRVPALVYVVGATTHIAVGTDLLEIVVSGGYGALRHFASGNVDIMAVFFMIIGAMFGAQFGSIATSYVRGPAIRYILSYSLILATVGAFLRLVYMLSAQKYEFLNFFAVVFTLGEMIFLCLFILSLVYFAVRHRHGKWVPAWIPSLVVVP</sequence>
<evidence type="ECO:0000313" key="7">
    <source>
        <dbReference type="Proteomes" id="UP000001784"/>
    </source>
</evidence>
<protein>
    <recommendedName>
        <fullName evidence="5">Probable membrane transporter protein</fullName>
    </recommendedName>
</protein>
<dbReference type="HOGENOM" id="CLU_045498_0_1_7"/>
<dbReference type="InterPro" id="IPR002781">
    <property type="entry name" value="TM_pro_TauE-like"/>
</dbReference>
<keyword evidence="2 5" id="KW-0812">Transmembrane</keyword>
<dbReference type="GO" id="GO:0005886">
    <property type="term" value="C:plasma membrane"/>
    <property type="evidence" value="ECO:0007669"/>
    <property type="project" value="UniProtKB-SubCell"/>
</dbReference>
<evidence type="ECO:0000256" key="2">
    <source>
        <dbReference type="ARBA" id="ARBA00022692"/>
    </source>
</evidence>
<dbReference type="STRING" id="335543.Sfum_0638"/>
<accession>A0LFY5</accession>
<dbReference type="InParanoid" id="A0LFY5"/>
<feature type="transmembrane region" description="Helical" evidence="5">
    <location>
        <begin position="281"/>
        <end position="299"/>
    </location>
</feature>
<keyword evidence="7" id="KW-1185">Reference proteome</keyword>
<evidence type="ECO:0000313" key="6">
    <source>
        <dbReference type="EMBL" id="ABK16337.1"/>
    </source>
</evidence>
<dbReference type="AlphaFoldDB" id="A0LFY5"/>
<reference evidence="6 7" key="1">
    <citation type="submission" date="2006-10" db="EMBL/GenBank/DDBJ databases">
        <title>Complete sequence of Syntrophobacter fumaroxidans MPOB.</title>
        <authorList>
            <consortium name="US DOE Joint Genome Institute"/>
            <person name="Copeland A."/>
            <person name="Lucas S."/>
            <person name="Lapidus A."/>
            <person name="Barry K."/>
            <person name="Detter J.C."/>
            <person name="Glavina del Rio T."/>
            <person name="Hammon N."/>
            <person name="Israni S."/>
            <person name="Pitluck S."/>
            <person name="Goltsman E.G."/>
            <person name="Martinez M."/>
            <person name="Schmutz J."/>
            <person name="Larimer F."/>
            <person name="Land M."/>
            <person name="Hauser L."/>
            <person name="Kyrpides N."/>
            <person name="Kim E."/>
            <person name="Boone D.R."/>
            <person name="Brockman F."/>
            <person name="Culley D."/>
            <person name="Ferry J."/>
            <person name="Gunsalus R."/>
            <person name="McInerney M.J."/>
            <person name="Morrison M."/>
            <person name="Plugge C."/>
            <person name="Rohlin L."/>
            <person name="Scholten J."/>
            <person name="Sieber J."/>
            <person name="Stams A.J.M."/>
            <person name="Worm P."/>
            <person name="Henstra A.M."/>
            <person name="Richardson P."/>
        </authorList>
    </citation>
    <scope>NUCLEOTIDE SEQUENCE [LARGE SCALE GENOMIC DNA]</scope>
    <source>
        <strain evidence="7">DSM 10017 / MPOB</strain>
    </source>
</reference>
<dbReference type="Proteomes" id="UP000001784">
    <property type="component" value="Chromosome"/>
</dbReference>
<evidence type="ECO:0000256" key="3">
    <source>
        <dbReference type="ARBA" id="ARBA00022989"/>
    </source>
</evidence>
<feature type="transmembrane region" description="Helical" evidence="5">
    <location>
        <begin position="79"/>
        <end position="100"/>
    </location>
</feature>
<evidence type="ECO:0000256" key="5">
    <source>
        <dbReference type="RuleBase" id="RU363041"/>
    </source>
</evidence>
<organism evidence="6 7">
    <name type="scientific">Syntrophobacter fumaroxidans (strain DSM 10017 / MPOB)</name>
    <dbReference type="NCBI Taxonomy" id="335543"/>
    <lineage>
        <taxon>Bacteria</taxon>
        <taxon>Pseudomonadati</taxon>
        <taxon>Thermodesulfobacteriota</taxon>
        <taxon>Syntrophobacteria</taxon>
        <taxon>Syntrophobacterales</taxon>
        <taxon>Syntrophobacteraceae</taxon>
        <taxon>Syntrophobacter</taxon>
    </lineage>
</organism>
<dbReference type="PANTHER" id="PTHR43701:SF12">
    <property type="entry name" value="MEMBRANE TRANSPORTER PROTEIN YTNM-RELATED"/>
    <property type="match status" value="1"/>
</dbReference>
<feature type="transmembrane region" description="Helical" evidence="5">
    <location>
        <begin position="249"/>
        <end position="269"/>
    </location>
</feature>
<dbReference type="OrthoDB" id="9774385at2"/>
<gene>
    <name evidence="6" type="ordered locus">Sfum_0638</name>
</gene>
<keyword evidence="3 5" id="KW-1133">Transmembrane helix</keyword>
<feature type="transmembrane region" description="Helical" evidence="5">
    <location>
        <begin position="178"/>
        <end position="201"/>
    </location>
</feature>
<dbReference type="PANTHER" id="PTHR43701">
    <property type="entry name" value="MEMBRANE TRANSPORTER PROTEIN MJ0441-RELATED"/>
    <property type="match status" value="1"/>
</dbReference>
<dbReference type="EMBL" id="CP000478">
    <property type="protein sequence ID" value="ABK16337.1"/>
    <property type="molecule type" value="Genomic_DNA"/>
</dbReference>
<proteinExistence type="inferred from homology"/>
<evidence type="ECO:0000256" key="1">
    <source>
        <dbReference type="ARBA" id="ARBA00004141"/>
    </source>
</evidence>
<dbReference type="KEGG" id="sfu:Sfum_0638"/>
<comment type="subcellular location">
    <subcellularLocation>
        <location evidence="5">Cell membrane</location>
        <topology evidence="5">Multi-pass membrane protein</topology>
    </subcellularLocation>
    <subcellularLocation>
        <location evidence="1">Membrane</location>
        <topology evidence="1">Multi-pass membrane protein</topology>
    </subcellularLocation>
</comment>
<dbReference type="Pfam" id="PF01925">
    <property type="entry name" value="TauE"/>
    <property type="match status" value="1"/>
</dbReference>
<feature type="transmembrane region" description="Helical" evidence="5">
    <location>
        <begin position="12"/>
        <end position="32"/>
    </location>
</feature>
<comment type="similarity">
    <text evidence="5">Belongs to the 4-toluene sulfonate uptake permease (TSUP) (TC 2.A.102) family.</text>
</comment>
<dbReference type="InterPro" id="IPR051598">
    <property type="entry name" value="TSUP/Inactive_protease-like"/>
</dbReference>
<feature type="transmembrane region" description="Helical" evidence="5">
    <location>
        <begin position="38"/>
        <end position="58"/>
    </location>
</feature>